<feature type="compositionally biased region" description="Polar residues" evidence="1">
    <location>
        <begin position="138"/>
        <end position="150"/>
    </location>
</feature>
<feature type="domain" description="FHA" evidence="3">
    <location>
        <begin position="33"/>
        <end position="94"/>
    </location>
</feature>
<evidence type="ECO:0000256" key="2">
    <source>
        <dbReference type="SAM" id="Phobius"/>
    </source>
</evidence>
<proteinExistence type="predicted"/>
<dbReference type="PANTHER" id="PTHR15715">
    <property type="entry name" value="CENTROSOMAL PROTEIN OF 170 KDA"/>
    <property type="match status" value="1"/>
</dbReference>
<protein>
    <recommendedName>
        <fullName evidence="3">FHA domain-containing protein</fullName>
    </recommendedName>
</protein>
<feature type="transmembrane region" description="Helical" evidence="2">
    <location>
        <begin position="626"/>
        <end position="647"/>
    </location>
</feature>
<feature type="region of interest" description="Disordered" evidence="1">
    <location>
        <begin position="138"/>
        <end position="277"/>
    </location>
</feature>
<sequence length="653" mass="71500">MPELRATVVLFSLGPDDAFPNRVLTFETESDRIEIGRASKRENKNLLPSHQNALFDSRVMSRTHAILHASFEEKLLYIRDPGSMHGTWLNREKLPVDKDTILNNGDVLTFGVEVVRGVDTFPPLAVRCECQWLETQNETVVQKQQTSNTFCVPEDDDDDNEYDDDNDENDCEITSHNPVAHDLTGDQSSESDASSVDSDSEDSQSVIEIQSPTSSPPKNSETKDFHPIEAPPMAAEPINQNPTEQNNGRSDDSEQPLATPRMTPPSADYESEDPNEENQYYDECFAHSSDDEGSDVGSNVDSEDWALNDEADDAADDTILEPCDNAHFFKETLESVSNAASVAQTPSLDCLKKAAVAEHLPNDILGSWNIPPFYGMNRLPEIKFNTPFQQTEQSVAGMSRTSPPTLPSLCQTFERVDSSMEPSFQYVNSSEHLPAAVPSHGYTPIPAETIKASFSPQVDSSSGQSSQMSSTHYKDGPFASMKPIVSTKSTSVTSVNCSSKPEILPFMDPLAPMIPRLSCDAFPEPETENPLALKEWKTSNTGLEKTTSKKRKAPEMESEPVEVVKSVELANEKTDFPNPQKQDVTAAIDQQGTQITVVGVPKAPEEVERPTKRARASRATSLRTHATTAIIGAVVGAVGTIAALASLPPDYFA</sequence>
<accession>A0ABR4FVU6</accession>
<reference evidence="4 5" key="1">
    <citation type="submission" date="2024-07" db="EMBL/GenBank/DDBJ databases">
        <title>Section-level genome sequencing and comparative genomics of Aspergillus sections Usti and Cavernicolus.</title>
        <authorList>
            <consortium name="Lawrence Berkeley National Laboratory"/>
            <person name="Nybo J.L."/>
            <person name="Vesth T.C."/>
            <person name="Theobald S."/>
            <person name="Frisvad J.C."/>
            <person name="Larsen T.O."/>
            <person name="Kjaerboelling I."/>
            <person name="Rothschild-Mancinelli K."/>
            <person name="Lyhne E.K."/>
            <person name="Kogle M.E."/>
            <person name="Barry K."/>
            <person name="Clum A."/>
            <person name="Na H."/>
            <person name="Ledsgaard L."/>
            <person name="Lin J."/>
            <person name="Lipzen A."/>
            <person name="Kuo A."/>
            <person name="Riley R."/>
            <person name="Mondo S."/>
            <person name="Labutti K."/>
            <person name="Haridas S."/>
            <person name="Pangalinan J."/>
            <person name="Salamov A.A."/>
            <person name="Simmons B.A."/>
            <person name="Magnuson J.K."/>
            <person name="Chen J."/>
            <person name="Drula E."/>
            <person name="Henrissat B."/>
            <person name="Wiebenga A."/>
            <person name="Lubbers R.J."/>
            <person name="Gomes A.C."/>
            <person name="Makela M.R."/>
            <person name="Stajich J."/>
            <person name="Grigoriev I.V."/>
            <person name="Mortensen U.H."/>
            <person name="De Vries R.P."/>
            <person name="Baker S.E."/>
            <person name="Andersen M.R."/>
        </authorList>
    </citation>
    <scope>NUCLEOTIDE SEQUENCE [LARGE SCALE GENOMIC DNA]</scope>
    <source>
        <strain evidence="4 5">CBS 209.92</strain>
    </source>
</reference>
<keyword evidence="5" id="KW-1185">Reference proteome</keyword>
<feature type="region of interest" description="Disordered" evidence="1">
    <location>
        <begin position="455"/>
        <end position="475"/>
    </location>
</feature>
<dbReference type="EMBL" id="JBFTWV010000098">
    <property type="protein sequence ID" value="KAL2787370.1"/>
    <property type="molecule type" value="Genomic_DNA"/>
</dbReference>
<feature type="compositionally biased region" description="Low complexity" evidence="1">
    <location>
        <begin position="186"/>
        <end position="197"/>
    </location>
</feature>
<feature type="compositionally biased region" description="Low complexity" evidence="1">
    <location>
        <begin position="455"/>
        <end position="470"/>
    </location>
</feature>
<dbReference type="Proteomes" id="UP001610563">
    <property type="component" value="Unassembled WGS sequence"/>
</dbReference>
<evidence type="ECO:0000256" key="1">
    <source>
        <dbReference type="SAM" id="MobiDB-lite"/>
    </source>
</evidence>
<keyword evidence="2" id="KW-0812">Transmembrane</keyword>
<dbReference type="SMART" id="SM00240">
    <property type="entry name" value="FHA"/>
    <property type="match status" value="1"/>
</dbReference>
<comment type="caution">
    <text evidence="4">The sequence shown here is derived from an EMBL/GenBank/DDBJ whole genome shotgun (WGS) entry which is preliminary data.</text>
</comment>
<dbReference type="Gene3D" id="2.60.200.20">
    <property type="match status" value="1"/>
</dbReference>
<dbReference type="Pfam" id="PF00498">
    <property type="entry name" value="FHA"/>
    <property type="match status" value="1"/>
</dbReference>
<keyword evidence="2" id="KW-0472">Membrane</keyword>
<dbReference type="InterPro" id="IPR008984">
    <property type="entry name" value="SMAD_FHA_dom_sf"/>
</dbReference>
<evidence type="ECO:0000313" key="4">
    <source>
        <dbReference type="EMBL" id="KAL2787370.1"/>
    </source>
</evidence>
<keyword evidence="2" id="KW-1133">Transmembrane helix</keyword>
<dbReference type="SUPFAM" id="SSF49879">
    <property type="entry name" value="SMAD/FHA domain"/>
    <property type="match status" value="1"/>
</dbReference>
<dbReference type="InterPro" id="IPR000253">
    <property type="entry name" value="FHA_dom"/>
</dbReference>
<evidence type="ECO:0000259" key="3">
    <source>
        <dbReference type="PROSITE" id="PS50006"/>
    </source>
</evidence>
<name>A0ABR4FVU6_9EURO</name>
<dbReference type="InterPro" id="IPR051176">
    <property type="entry name" value="Cent_Immune-Sig_Mod"/>
</dbReference>
<gene>
    <name evidence="4" type="ORF">BJX66DRAFT_286521</name>
</gene>
<evidence type="ECO:0000313" key="5">
    <source>
        <dbReference type="Proteomes" id="UP001610563"/>
    </source>
</evidence>
<dbReference type="PANTHER" id="PTHR15715:SF37">
    <property type="entry name" value="LD47843P"/>
    <property type="match status" value="1"/>
</dbReference>
<dbReference type="PROSITE" id="PS50006">
    <property type="entry name" value="FHA_DOMAIN"/>
    <property type="match status" value="1"/>
</dbReference>
<feature type="compositionally biased region" description="Polar residues" evidence="1">
    <location>
        <begin position="207"/>
        <end position="219"/>
    </location>
</feature>
<feature type="compositionally biased region" description="Acidic residues" evidence="1">
    <location>
        <begin position="153"/>
        <end position="171"/>
    </location>
</feature>
<feature type="compositionally biased region" description="Polar residues" evidence="1">
    <location>
        <begin position="239"/>
        <end position="248"/>
    </location>
</feature>
<organism evidence="4 5">
    <name type="scientific">Aspergillus keveii</name>
    <dbReference type="NCBI Taxonomy" id="714993"/>
    <lineage>
        <taxon>Eukaryota</taxon>
        <taxon>Fungi</taxon>
        <taxon>Dikarya</taxon>
        <taxon>Ascomycota</taxon>
        <taxon>Pezizomycotina</taxon>
        <taxon>Eurotiomycetes</taxon>
        <taxon>Eurotiomycetidae</taxon>
        <taxon>Eurotiales</taxon>
        <taxon>Aspergillaceae</taxon>
        <taxon>Aspergillus</taxon>
        <taxon>Aspergillus subgen. Nidulantes</taxon>
    </lineage>
</organism>